<gene>
    <name evidence="1" type="ORF">BDM02DRAFT_2529127</name>
</gene>
<accession>A0ACB6ZDR0</accession>
<evidence type="ECO:0000313" key="1">
    <source>
        <dbReference type="EMBL" id="KAF9647697.1"/>
    </source>
</evidence>
<evidence type="ECO:0000313" key="2">
    <source>
        <dbReference type="Proteomes" id="UP000886501"/>
    </source>
</evidence>
<name>A0ACB6ZDR0_THEGA</name>
<proteinExistence type="predicted"/>
<protein>
    <submittedName>
        <fullName evidence="1">Uncharacterized protein</fullName>
    </submittedName>
</protein>
<dbReference type="EMBL" id="MU118028">
    <property type="protein sequence ID" value="KAF9647697.1"/>
    <property type="molecule type" value="Genomic_DNA"/>
</dbReference>
<reference evidence="1" key="1">
    <citation type="submission" date="2019-10" db="EMBL/GenBank/DDBJ databases">
        <authorList>
            <consortium name="DOE Joint Genome Institute"/>
            <person name="Kuo A."/>
            <person name="Miyauchi S."/>
            <person name="Kiss E."/>
            <person name="Drula E."/>
            <person name="Kohler A."/>
            <person name="Sanchez-Garcia M."/>
            <person name="Andreopoulos B."/>
            <person name="Barry K.W."/>
            <person name="Bonito G."/>
            <person name="Buee M."/>
            <person name="Carver A."/>
            <person name="Chen C."/>
            <person name="Cichocki N."/>
            <person name="Clum A."/>
            <person name="Culley D."/>
            <person name="Crous P.W."/>
            <person name="Fauchery L."/>
            <person name="Girlanda M."/>
            <person name="Hayes R."/>
            <person name="Keri Z."/>
            <person name="Labutti K."/>
            <person name="Lipzen A."/>
            <person name="Lombard V."/>
            <person name="Magnuson J."/>
            <person name="Maillard F."/>
            <person name="Morin E."/>
            <person name="Murat C."/>
            <person name="Nolan M."/>
            <person name="Ohm R."/>
            <person name="Pangilinan J."/>
            <person name="Pereira M."/>
            <person name="Perotto S."/>
            <person name="Peter M."/>
            <person name="Riley R."/>
            <person name="Sitrit Y."/>
            <person name="Stielow B."/>
            <person name="Szollosi G."/>
            <person name="Zifcakova L."/>
            <person name="Stursova M."/>
            <person name="Spatafora J.W."/>
            <person name="Tedersoo L."/>
            <person name="Vaario L.-M."/>
            <person name="Yamada A."/>
            <person name="Yan M."/>
            <person name="Wang P."/>
            <person name="Xu J."/>
            <person name="Bruns T."/>
            <person name="Baldrian P."/>
            <person name="Vilgalys R."/>
            <person name="Henrissat B."/>
            <person name="Grigoriev I.V."/>
            <person name="Hibbett D."/>
            <person name="Nagy L.G."/>
            <person name="Martin F.M."/>
        </authorList>
    </citation>
    <scope>NUCLEOTIDE SEQUENCE</scope>
    <source>
        <strain evidence="1">P2</strain>
    </source>
</reference>
<sequence>MEDSTTEITRVSVDTRIDSFARGYLEHATEMLTALWDIASNDDRDITAPSKTAPTAAQVTSPAHWDSVKIALIKSIRKGIFFDRKYWARHSKVGDALKPVYLSSTIMNDKAQQLNQLKYLESHPFTSYSGDVNIESDCEEDTLGVKNETPETKEKEDRTRVVLNTGSFSAWKSLFFYRCTDTIMYAPLKSQGVDSRLNHILANTVAAAPPPCSPKSVYVLANLLGIQPLCDSAFADIKSKVSSNNVVDETLSWVTARQGKIMEMQCELLISNFKDPKTIALVKENIGHISSGSFYYRSGALKLVLKKAFELKKKKRQPPGVLLRCSNYSCGWYSNPVSYSSVGSSTYCPNCRYSYGSYYMQCAGCGYQRANYYGSSCQSCGRTFI</sequence>
<organism evidence="1 2">
    <name type="scientific">Thelephora ganbajun</name>
    <name type="common">Ganba fungus</name>
    <dbReference type="NCBI Taxonomy" id="370292"/>
    <lineage>
        <taxon>Eukaryota</taxon>
        <taxon>Fungi</taxon>
        <taxon>Dikarya</taxon>
        <taxon>Basidiomycota</taxon>
        <taxon>Agaricomycotina</taxon>
        <taxon>Agaricomycetes</taxon>
        <taxon>Thelephorales</taxon>
        <taxon>Thelephoraceae</taxon>
        <taxon>Thelephora</taxon>
    </lineage>
</organism>
<comment type="caution">
    <text evidence="1">The sequence shown here is derived from an EMBL/GenBank/DDBJ whole genome shotgun (WGS) entry which is preliminary data.</text>
</comment>
<keyword evidence="2" id="KW-1185">Reference proteome</keyword>
<dbReference type="Proteomes" id="UP000886501">
    <property type="component" value="Unassembled WGS sequence"/>
</dbReference>
<reference evidence="1" key="2">
    <citation type="journal article" date="2020" name="Nat. Commun.">
        <title>Large-scale genome sequencing of mycorrhizal fungi provides insights into the early evolution of symbiotic traits.</title>
        <authorList>
            <person name="Miyauchi S."/>
            <person name="Kiss E."/>
            <person name="Kuo A."/>
            <person name="Drula E."/>
            <person name="Kohler A."/>
            <person name="Sanchez-Garcia M."/>
            <person name="Morin E."/>
            <person name="Andreopoulos B."/>
            <person name="Barry K.W."/>
            <person name="Bonito G."/>
            <person name="Buee M."/>
            <person name="Carver A."/>
            <person name="Chen C."/>
            <person name="Cichocki N."/>
            <person name="Clum A."/>
            <person name="Culley D."/>
            <person name="Crous P.W."/>
            <person name="Fauchery L."/>
            <person name="Girlanda M."/>
            <person name="Hayes R.D."/>
            <person name="Keri Z."/>
            <person name="LaButti K."/>
            <person name="Lipzen A."/>
            <person name="Lombard V."/>
            <person name="Magnuson J."/>
            <person name="Maillard F."/>
            <person name="Murat C."/>
            <person name="Nolan M."/>
            <person name="Ohm R.A."/>
            <person name="Pangilinan J."/>
            <person name="Pereira M.F."/>
            <person name="Perotto S."/>
            <person name="Peter M."/>
            <person name="Pfister S."/>
            <person name="Riley R."/>
            <person name="Sitrit Y."/>
            <person name="Stielow J.B."/>
            <person name="Szollosi G."/>
            <person name="Zifcakova L."/>
            <person name="Stursova M."/>
            <person name="Spatafora J.W."/>
            <person name="Tedersoo L."/>
            <person name="Vaario L.M."/>
            <person name="Yamada A."/>
            <person name="Yan M."/>
            <person name="Wang P."/>
            <person name="Xu J."/>
            <person name="Bruns T."/>
            <person name="Baldrian P."/>
            <person name="Vilgalys R."/>
            <person name="Dunand C."/>
            <person name="Henrissat B."/>
            <person name="Grigoriev I.V."/>
            <person name="Hibbett D."/>
            <person name="Nagy L.G."/>
            <person name="Martin F.M."/>
        </authorList>
    </citation>
    <scope>NUCLEOTIDE SEQUENCE</scope>
    <source>
        <strain evidence="1">P2</strain>
    </source>
</reference>